<name>A0A383AR20_9ZZZZ</name>
<dbReference type="PANTHER" id="PTHR11895">
    <property type="entry name" value="TRANSAMIDASE"/>
    <property type="match status" value="1"/>
</dbReference>
<dbReference type="InterPro" id="IPR023631">
    <property type="entry name" value="Amidase_dom"/>
</dbReference>
<feature type="non-terminal residue" evidence="2">
    <location>
        <position position="115"/>
    </location>
</feature>
<dbReference type="InterPro" id="IPR000120">
    <property type="entry name" value="Amidase"/>
</dbReference>
<evidence type="ECO:0000313" key="2">
    <source>
        <dbReference type="EMBL" id="SVE10192.1"/>
    </source>
</evidence>
<sequence>MAELYKLTASEAAALMEKNEITSEDLVRACLERIEEREETVQAWQYLDPDFAIDEARKADAAERKGPLHGIPFATKDIIDTADMPTEFGSPIYAGRRPDTDAPCVTAMRDAGAVL</sequence>
<proteinExistence type="predicted"/>
<reference evidence="2" key="1">
    <citation type="submission" date="2018-05" db="EMBL/GenBank/DDBJ databases">
        <authorList>
            <person name="Lanie J.A."/>
            <person name="Ng W.-L."/>
            <person name="Kazmierczak K.M."/>
            <person name="Andrzejewski T.M."/>
            <person name="Davidsen T.M."/>
            <person name="Wayne K.J."/>
            <person name="Tettelin H."/>
            <person name="Glass J.I."/>
            <person name="Rusch D."/>
            <person name="Podicherti R."/>
            <person name="Tsui H.-C.T."/>
            <person name="Winkler M.E."/>
        </authorList>
    </citation>
    <scope>NUCLEOTIDE SEQUENCE</scope>
</reference>
<dbReference type="EMBL" id="UINC01194211">
    <property type="protein sequence ID" value="SVE10192.1"/>
    <property type="molecule type" value="Genomic_DNA"/>
</dbReference>
<dbReference type="PANTHER" id="PTHR11895:SF151">
    <property type="entry name" value="GLUTAMYL-TRNA(GLN) AMIDOTRANSFERASE SUBUNIT A"/>
    <property type="match status" value="1"/>
</dbReference>
<dbReference type="SUPFAM" id="SSF75304">
    <property type="entry name" value="Amidase signature (AS) enzymes"/>
    <property type="match status" value="1"/>
</dbReference>
<dbReference type="InterPro" id="IPR036928">
    <property type="entry name" value="AS_sf"/>
</dbReference>
<dbReference type="Gene3D" id="3.90.1300.10">
    <property type="entry name" value="Amidase signature (AS) domain"/>
    <property type="match status" value="1"/>
</dbReference>
<protein>
    <recommendedName>
        <fullName evidence="1">Amidase domain-containing protein</fullName>
    </recommendedName>
</protein>
<dbReference type="Pfam" id="PF01425">
    <property type="entry name" value="Amidase"/>
    <property type="match status" value="1"/>
</dbReference>
<accession>A0A383AR20</accession>
<gene>
    <name evidence="2" type="ORF">METZ01_LOCUS463046</name>
</gene>
<feature type="domain" description="Amidase" evidence="1">
    <location>
        <begin position="25"/>
        <end position="114"/>
    </location>
</feature>
<feature type="non-terminal residue" evidence="2">
    <location>
        <position position="1"/>
    </location>
</feature>
<organism evidence="2">
    <name type="scientific">marine metagenome</name>
    <dbReference type="NCBI Taxonomy" id="408172"/>
    <lineage>
        <taxon>unclassified sequences</taxon>
        <taxon>metagenomes</taxon>
        <taxon>ecological metagenomes</taxon>
    </lineage>
</organism>
<dbReference type="AlphaFoldDB" id="A0A383AR20"/>
<evidence type="ECO:0000259" key="1">
    <source>
        <dbReference type="Pfam" id="PF01425"/>
    </source>
</evidence>
<dbReference type="GO" id="GO:0003824">
    <property type="term" value="F:catalytic activity"/>
    <property type="evidence" value="ECO:0007669"/>
    <property type="project" value="InterPro"/>
</dbReference>